<comment type="similarity">
    <text evidence="6">Belongs to the universal ribosomal protein uS3 family.</text>
</comment>
<keyword evidence="21" id="KW-0496">Mitochondrion</keyword>
<evidence type="ECO:0000313" key="30">
    <source>
        <dbReference type="WBParaSite" id="nRc.2.0.1.t22670-RA"/>
    </source>
</evidence>
<evidence type="ECO:0000256" key="25">
    <source>
        <dbReference type="PROSITE-ProRule" id="PRU00175"/>
    </source>
</evidence>
<dbReference type="WBParaSite" id="nRc.2.0.1.t22670-RA">
    <property type="protein sequence ID" value="nRc.2.0.1.t22670-RA"/>
    <property type="gene ID" value="nRc.2.0.1.g22670"/>
</dbReference>
<evidence type="ECO:0000256" key="6">
    <source>
        <dbReference type="ARBA" id="ARBA00010761"/>
    </source>
</evidence>
<comment type="similarity">
    <text evidence="26">Belongs to the peptidase C12 family.</text>
</comment>
<keyword evidence="23" id="KW-0576">Peroxisome</keyword>
<evidence type="ECO:0000256" key="12">
    <source>
        <dbReference type="ARBA" id="ARBA00022771"/>
    </source>
</evidence>
<keyword evidence="14" id="KW-0378">Hydrolase</keyword>
<evidence type="ECO:0000256" key="8">
    <source>
        <dbReference type="ARBA" id="ARBA00022448"/>
    </source>
</evidence>
<evidence type="ECO:0000259" key="27">
    <source>
        <dbReference type="PROSITE" id="PS50089"/>
    </source>
</evidence>
<dbReference type="Gene3D" id="3.40.532.10">
    <property type="entry name" value="Peptidase C12, ubiquitin carboxyl-terminal hydrolase"/>
    <property type="match status" value="1"/>
</dbReference>
<keyword evidence="9" id="KW-0645">Protease</keyword>
<dbReference type="Pfam" id="PF04757">
    <property type="entry name" value="Pex2_Pex12"/>
    <property type="match status" value="1"/>
</dbReference>
<evidence type="ECO:0000256" key="20">
    <source>
        <dbReference type="ARBA" id="ARBA00022989"/>
    </source>
</evidence>
<keyword evidence="29" id="KW-1185">Reference proteome</keyword>
<keyword evidence="24" id="KW-0687">Ribonucleoprotein</keyword>
<dbReference type="GO" id="GO:0006511">
    <property type="term" value="P:ubiquitin-dependent protein catabolic process"/>
    <property type="evidence" value="ECO:0007669"/>
    <property type="project" value="InterPro"/>
</dbReference>
<evidence type="ECO:0000256" key="24">
    <source>
        <dbReference type="ARBA" id="ARBA00023274"/>
    </source>
</evidence>
<dbReference type="InterPro" id="IPR001578">
    <property type="entry name" value="Peptidase_C12_UCH"/>
</dbReference>
<dbReference type="InterPro" id="IPR036959">
    <property type="entry name" value="Peptidase_C12_UCH_sf"/>
</dbReference>
<evidence type="ECO:0000256" key="14">
    <source>
        <dbReference type="ARBA" id="ARBA00022801"/>
    </source>
</evidence>
<keyword evidence="13" id="KW-0833">Ubl conjugation pathway</keyword>
<dbReference type="InterPro" id="IPR017907">
    <property type="entry name" value="Znf_RING_CS"/>
</dbReference>
<keyword evidence="19" id="KW-0689">Ribosomal protein</keyword>
<dbReference type="GO" id="GO:0005840">
    <property type="term" value="C:ribosome"/>
    <property type="evidence" value="ECO:0007669"/>
    <property type="project" value="UniProtKB-KW"/>
</dbReference>
<dbReference type="InterPro" id="IPR026146">
    <property type="entry name" value="Ribosomal_uS3m"/>
</dbReference>
<comment type="pathway">
    <text evidence="4">Protein modification; protein ubiquitination.</text>
</comment>
<keyword evidence="11" id="KW-0479">Metal-binding</keyword>
<organism evidence="29 30">
    <name type="scientific">Romanomermis culicivorax</name>
    <name type="common">Nematode worm</name>
    <dbReference type="NCBI Taxonomy" id="13658"/>
    <lineage>
        <taxon>Eukaryota</taxon>
        <taxon>Metazoa</taxon>
        <taxon>Ecdysozoa</taxon>
        <taxon>Nematoda</taxon>
        <taxon>Enoplea</taxon>
        <taxon>Dorylaimia</taxon>
        <taxon>Mermithida</taxon>
        <taxon>Mermithoidea</taxon>
        <taxon>Mermithidae</taxon>
        <taxon>Romanomermis</taxon>
    </lineage>
</organism>
<accession>A0A915JA73</accession>
<evidence type="ECO:0000256" key="11">
    <source>
        <dbReference type="ARBA" id="ARBA00022723"/>
    </source>
</evidence>
<evidence type="ECO:0000256" key="17">
    <source>
        <dbReference type="ARBA" id="ARBA00022927"/>
    </source>
</evidence>
<dbReference type="InterPro" id="IPR006845">
    <property type="entry name" value="Pex_N"/>
</dbReference>
<keyword evidence="22" id="KW-0472">Membrane</keyword>
<evidence type="ECO:0000256" key="7">
    <source>
        <dbReference type="ARBA" id="ARBA00012759"/>
    </source>
</evidence>
<evidence type="ECO:0000256" key="21">
    <source>
        <dbReference type="ARBA" id="ARBA00023128"/>
    </source>
</evidence>
<comment type="subcellular location">
    <subcellularLocation>
        <location evidence="2">Mitochondrion</location>
    </subcellularLocation>
    <subcellularLocation>
        <location evidence="3">Peroxisome membrane</location>
        <topology evidence="3">Multi-pass membrane protein</topology>
    </subcellularLocation>
</comment>
<sequence length="584" mass="67891">MRILSSSSAQFRCRHTRAGKYKSTKTQNFPLTYEMAQKPWHIGVRKSWLTWHTSNIEGFNKRQPYTAAEDEIIRRLINGTWHQLFASELVIKRRGNLIIIAGIVERKIATAKMYFLIGYTEELLSLLLKQPVKMELQSVADKKEMIMDLNFHPIFRALRVAQLDVDDLERSIEDTALDQYKKVLESASISDTNALKPEFLAILRCLFWFYSIRTHDATLGQRMMGVFYENFSFKGKVWHFALTILMPYLRSQSEKLAAFLSNHYFLADAMVKRFLHYFDITLDILDLINYLLFLNRGNYRNLVERCLQLQVVYKQKPSIGDADFSSMSRELFWHASADLMALLIPFLQLRRYWQKIRRWRNKIRSDREATTISEETEHPNDEDKTEKSIDSEGFEIKLDNVERRKFMRILEHKIKCAICLKLPIIPCHIGCPHVFCYYCIAAHKEENASFSCPSCDHSRLFTLLIEDFGVKGVEVEEIYDLQSSIEGPVYGFILLFKWLEGGRRKRRNSKFELATGSTVTDENLVNSIFFAQQSVMNSCATHAILSILMNRDDILLGETLSQLKTFTAGMDSEVNNGSTNMPTR</sequence>
<evidence type="ECO:0000313" key="29">
    <source>
        <dbReference type="Proteomes" id="UP000887565"/>
    </source>
</evidence>
<evidence type="ECO:0000256" key="15">
    <source>
        <dbReference type="ARBA" id="ARBA00022807"/>
    </source>
</evidence>
<dbReference type="GO" id="GO:0005739">
    <property type="term" value="C:mitochondrion"/>
    <property type="evidence" value="ECO:0007669"/>
    <property type="project" value="UniProtKB-SubCell"/>
</dbReference>
<evidence type="ECO:0000256" key="13">
    <source>
        <dbReference type="ARBA" id="ARBA00022786"/>
    </source>
</evidence>
<evidence type="ECO:0000256" key="16">
    <source>
        <dbReference type="ARBA" id="ARBA00022833"/>
    </source>
</evidence>
<protein>
    <recommendedName>
        <fullName evidence="7">ubiquitinyl hydrolase 1</fullName>
        <ecNumber evidence="7">3.4.19.12</ecNumber>
    </recommendedName>
</protein>
<evidence type="ECO:0000259" key="28">
    <source>
        <dbReference type="PROSITE" id="PS52048"/>
    </source>
</evidence>
<evidence type="ECO:0000256" key="26">
    <source>
        <dbReference type="PROSITE-ProRule" id="PRU01393"/>
    </source>
</evidence>
<dbReference type="Proteomes" id="UP000887565">
    <property type="component" value="Unplaced"/>
</dbReference>
<keyword evidence="17" id="KW-0653">Protein transport</keyword>
<dbReference type="InterPro" id="IPR013083">
    <property type="entry name" value="Znf_RING/FYVE/PHD"/>
</dbReference>
<evidence type="ECO:0000256" key="23">
    <source>
        <dbReference type="ARBA" id="ARBA00023140"/>
    </source>
</evidence>
<evidence type="ECO:0000256" key="2">
    <source>
        <dbReference type="ARBA" id="ARBA00004173"/>
    </source>
</evidence>
<keyword evidence="10" id="KW-0812">Transmembrane</keyword>
<dbReference type="SUPFAM" id="SSF57850">
    <property type="entry name" value="RING/U-box"/>
    <property type="match status" value="1"/>
</dbReference>
<feature type="domain" description="RING-type" evidence="27">
    <location>
        <begin position="416"/>
        <end position="456"/>
    </location>
</feature>
<evidence type="ECO:0000256" key="22">
    <source>
        <dbReference type="ARBA" id="ARBA00023136"/>
    </source>
</evidence>
<dbReference type="PROSITE" id="PS50089">
    <property type="entry name" value="ZF_RING_2"/>
    <property type="match status" value="1"/>
</dbReference>
<dbReference type="GO" id="GO:0004843">
    <property type="term" value="F:cysteine-type deubiquitinase activity"/>
    <property type="evidence" value="ECO:0007669"/>
    <property type="project" value="UniProtKB-EC"/>
</dbReference>
<evidence type="ECO:0000256" key="19">
    <source>
        <dbReference type="ARBA" id="ARBA00022980"/>
    </source>
</evidence>
<dbReference type="Gene3D" id="3.30.40.10">
    <property type="entry name" value="Zinc/RING finger domain, C3HC4 (zinc finger)"/>
    <property type="match status" value="1"/>
</dbReference>
<dbReference type="GO" id="GO:1990904">
    <property type="term" value="C:ribonucleoprotein complex"/>
    <property type="evidence" value="ECO:0007669"/>
    <property type="project" value="UniProtKB-KW"/>
</dbReference>
<keyword evidence="16" id="KW-0862">Zinc</keyword>
<proteinExistence type="inferred from homology"/>
<dbReference type="PANTHER" id="PTHR21244">
    <property type="entry name" value="MITOCHONDRIAL 28S RIBOSOMAL PROTEIN S24"/>
    <property type="match status" value="1"/>
</dbReference>
<evidence type="ECO:0000256" key="9">
    <source>
        <dbReference type="ARBA" id="ARBA00022670"/>
    </source>
</evidence>
<evidence type="ECO:0000256" key="4">
    <source>
        <dbReference type="ARBA" id="ARBA00004906"/>
    </source>
</evidence>
<comment type="caution">
    <text evidence="26">Lacks conserved residue(s) required for the propagation of feature annotation.</text>
</comment>
<dbReference type="Pfam" id="PF14955">
    <property type="entry name" value="MRP-S24"/>
    <property type="match status" value="1"/>
</dbReference>
<keyword evidence="15" id="KW-0788">Thiol protease</keyword>
<dbReference type="Pfam" id="PF01088">
    <property type="entry name" value="Peptidase_C12"/>
    <property type="match status" value="1"/>
</dbReference>
<dbReference type="AlphaFoldDB" id="A0A915JA73"/>
<dbReference type="SUPFAM" id="SSF54001">
    <property type="entry name" value="Cysteine proteinases"/>
    <property type="match status" value="1"/>
</dbReference>
<name>A0A915JA73_ROMCU</name>
<feature type="domain" description="UCH catalytic" evidence="28">
    <location>
        <begin position="450"/>
        <end position="584"/>
    </location>
</feature>
<dbReference type="GO" id="GO:0015031">
    <property type="term" value="P:protein transport"/>
    <property type="evidence" value="ECO:0007669"/>
    <property type="project" value="UniProtKB-KW"/>
</dbReference>
<dbReference type="PANTHER" id="PTHR21244:SF1">
    <property type="entry name" value="SMALL RIBOSOMAL SUBUNIT PROTEIN US3M"/>
    <property type="match status" value="1"/>
</dbReference>
<dbReference type="SMART" id="SM00184">
    <property type="entry name" value="RING"/>
    <property type="match status" value="1"/>
</dbReference>
<reference evidence="30" key="1">
    <citation type="submission" date="2022-11" db="UniProtKB">
        <authorList>
            <consortium name="WormBaseParasite"/>
        </authorList>
    </citation>
    <scope>IDENTIFICATION</scope>
</reference>
<dbReference type="InterPro" id="IPR038765">
    <property type="entry name" value="Papain-like_cys_pep_sf"/>
</dbReference>
<keyword evidence="18" id="KW-0809">Transit peptide</keyword>
<evidence type="ECO:0000256" key="1">
    <source>
        <dbReference type="ARBA" id="ARBA00000707"/>
    </source>
</evidence>
<dbReference type="PROSITE" id="PS00518">
    <property type="entry name" value="ZF_RING_1"/>
    <property type="match status" value="1"/>
</dbReference>
<comment type="catalytic activity">
    <reaction evidence="1">
        <text>Thiol-dependent hydrolysis of ester, thioester, amide, peptide and isopeptide bonds formed by the C-terminal Gly of ubiquitin (a 76-residue protein attached to proteins as an intracellular targeting signal).</text>
        <dbReference type="EC" id="3.4.19.12"/>
    </reaction>
</comment>
<keyword evidence="12 25" id="KW-0863">Zinc-finger</keyword>
<dbReference type="EC" id="3.4.19.12" evidence="7"/>
<dbReference type="GO" id="GO:0008270">
    <property type="term" value="F:zinc ion binding"/>
    <property type="evidence" value="ECO:0007669"/>
    <property type="project" value="UniProtKB-KW"/>
</dbReference>
<evidence type="ECO:0000256" key="3">
    <source>
        <dbReference type="ARBA" id="ARBA00004585"/>
    </source>
</evidence>
<comment type="similarity">
    <text evidence="5">Belongs to the pex2/pex10/pex12 family.</text>
</comment>
<evidence type="ECO:0000256" key="18">
    <source>
        <dbReference type="ARBA" id="ARBA00022946"/>
    </source>
</evidence>
<dbReference type="GO" id="GO:0005778">
    <property type="term" value="C:peroxisomal membrane"/>
    <property type="evidence" value="ECO:0007669"/>
    <property type="project" value="UniProtKB-SubCell"/>
</dbReference>
<keyword evidence="8" id="KW-0813">Transport</keyword>
<keyword evidence="20" id="KW-1133">Transmembrane helix</keyword>
<evidence type="ECO:0000256" key="10">
    <source>
        <dbReference type="ARBA" id="ARBA00022692"/>
    </source>
</evidence>
<evidence type="ECO:0000256" key="5">
    <source>
        <dbReference type="ARBA" id="ARBA00008704"/>
    </source>
</evidence>
<dbReference type="GO" id="GO:0006412">
    <property type="term" value="P:translation"/>
    <property type="evidence" value="ECO:0007669"/>
    <property type="project" value="TreeGrafter"/>
</dbReference>
<dbReference type="InterPro" id="IPR001841">
    <property type="entry name" value="Znf_RING"/>
</dbReference>
<dbReference type="PROSITE" id="PS52048">
    <property type="entry name" value="UCH_DOMAIN"/>
    <property type="match status" value="1"/>
</dbReference>